<organism evidence="2 3">
    <name type="scientific">Trachymyrmex septentrionalis</name>
    <dbReference type="NCBI Taxonomy" id="34720"/>
    <lineage>
        <taxon>Eukaryota</taxon>
        <taxon>Metazoa</taxon>
        <taxon>Ecdysozoa</taxon>
        <taxon>Arthropoda</taxon>
        <taxon>Hexapoda</taxon>
        <taxon>Insecta</taxon>
        <taxon>Pterygota</taxon>
        <taxon>Neoptera</taxon>
        <taxon>Endopterygota</taxon>
        <taxon>Hymenoptera</taxon>
        <taxon>Apocrita</taxon>
        <taxon>Aculeata</taxon>
        <taxon>Formicoidea</taxon>
        <taxon>Formicidae</taxon>
        <taxon>Myrmicinae</taxon>
        <taxon>Trachymyrmex</taxon>
    </lineage>
</organism>
<dbReference type="EMBL" id="KQ981954">
    <property type="protein sequence ID" value="KYN32132.1"/>
    <property type="molecule type" value="Genomic_DNA"/>
</dbReference>
<evidence type="ECO:0000313" key="2">
    <source>
        <dbReference type="EMBL" id="KYN32132.1"/>
    </source>
</evidence>
<evidence type="ECO:0000256" key="1">
    <source>
        <dbReference type="SAM" id="MobiDB-lite"/>
    </source>
</evidence>
<gene>
    <name evidence="2" type="ORF">ALC56_13510</name>
</gene>
<name>A0A195EW63_9HYME</name>
<evidence type="ECO:0000313" key="3">
    <source>
        <dbReference type="Proteomes" id="UP000078541"/>
    </source>
</evidence>
<proteinExistence type="predicted"/>
<sequence length="167" mass="18934">MWPLSQRRWLDGLSNGGGGVLRALMFPRQETPSPSCTLYLFACSPIFIRLYLRLESVPLHFLLRSSSSSSRRHRHQPPPPSQHSTFSPPGTDAVTTTCKHSGICNSNAAKRGRKAATEQPEAVRLTSRRRSRDYELTILLTTRIRIVAETFIVCRQIFKKVIEVKLM</sequence>
<protein>
    <submittedName>
        <fullName evidence="2">Uncharacterized protein</fullName>
    </submittedName>
</protein>
<dbReference type="AlphaFoldDB" id="A0A195EW63"/>
<keyword evidence="3" id="KW-1185">Reference proteome</keyword>
<accession>A0A195EW63</accession>
<feature type="region of interest" description="Disordered" evidence="1">
    <location>
        <begin position="68"/>
        <end position="92"/>
    </location>
</feature>
<reference evidence="2 3" key="1">
    <citation type="submission" date="2016-03" db="EMBL/GenBank/DDBJ databases">
        <title>Trachymyrmex septentrionalis WGS genome.</title>
        <authorList>
            <person name="Nygaard S."/>
            <person name="Hu H."/>
            <person name="Boomsma J."/>
            <person name="Zhang G."/>
        </authorList>
    </citation>
    <scope>NUCLEOTIDE SEQUENCE [LARGE SCALE GENOMIC DNA]</scope>
    <source>
        <strain evidence="2">Tsep2-gDNA-1</strain>
        <tissue evidence="2">Whole body</tissue>
    </source>
</reference>
<dbReference type="Proteomes" id="UP000078541">
    <property type="component" value="Unassembled WGS sequence"/>
</dbReference>